<evidence type="ECO:0000256" key="1">
    <source>
        <dbReference type="SAM" id="MobiDB-lite"/>
    </source>
</evidence>
<dbReference type="Proteomes" id="UP000326924">
    <property type="component" value="Unassembled WGS sequence"/>
</dbReference>
<feature type="region of interest" description="Disordered" evidence="1">
    <location>
        <begin position="37"/>
        <end position="56"/>
    </location>
</feature>
<feature type="compositionally biased region" description="Polar residues" evidence="1">
    <location>
        <begin position="106"/>
        <end position="115"/>
    </location>
</feature>
<reference evidence="2 3" key="1">
    <citation type="submission" date="2019-09" db="EMBL/GenBank/DDBJ databases">
        <title>Draft genome of the ectomycorrhizal ascomycete Sphaerosporella brunnea.</title>
        <authorList>
            <consortium name="DOE Joint Genome Institute"/>
            <person name="Benucci G.M."/>
            <person name="Marozzi G."/>
            <person name="Antonielli L."/>
            <person name="Sanchez S."/>
            <person name="Marco P."/>
            <person name="Wang X."/>
            <person name="Falini L.B."/>
            <person name="Barry K."/>
            <person name="Haridas S."/>
            <person name="Lipzen A."/>
            <person name="Labutti K."/>
            <person name="Grigoriev I.V."/>
            <person name="Murat C."/>
            <person name="Martin F."/>
            <person name="Albertini E."/>
            <person name="Donnini D."/>
            <person name="Bonito G."/>
        </authorList>
    </citation>
    <scope>NUCLEOTIDE SEQUENCE [LARGE SCALE GENOMIC DNA]</scope>
    <source>
        <strain evidence="2 3">Sb_GMNB300</strain>
    </source>
</reference>
<feature type="region of interest" description="Disordered" evidence="1">
    <location>
        <begin position="102"/>
        <end position="122"/>
    </location>
</feature>
<evidence type="ECO:0000313" key="3">
    <source>
        <dbReference type="Proteomes" id="UP000326924"/>
    </source>
</evidence>
<gene>
    <name evidence="2" type="ORF">FN846DRAFT_893536</name>
</gene>
<evidence type="ECO:0000313" key="2">
    <source>
        <dbReference type="EMBL" id="KAA8896137.1"/>
    </source>
</evidence>
<protein>
    <submittedName>
        <fullName evidence="2">Uncharacterized protein</fullName>
    </submittedName>
</protein>
<proteinExistence type="predicted"/>
<organism evidence="2 3">
    <name type="scientific">Sphaerosporella brunnea</name>
    <dbReference type="NCBI Taxonomy" id="1250544"/>
    <lineage>
        <taxon>Eukaryota</taxon>
        <taxon>Fungi</taxon>
        <taxon>Dikarya</taxon>
        <taxon>Ascomycota</taxon>
        <taxon>Pezizomycotina</taxon>
        <taxon>Pezizomycetes</taxon>
        <taxon>Pezizales</taxon>
        <taxon>Pyronemataceae</taxon>
        <taxon>Sphaerosporella</taxon>
    </lineage>
</organism>
<dbReference type="EMBL" id="VXIS01000226">
    <property type="protein sequence ID" value="KAA8896137.1"/>
    <property type="molecule type" value="Genomic_DNA"/>
</dbReference>
<dbReference type="AlphaFoldDB" id="A0A5J5EM48"/>
<dbReference type="OrthoDB" id="5427804at2759"/>
<comment type="caution">
    <text evidence="2">The sequence shown here is derived from an EMBL/GenBank/DDBJ whole genome shotgun (WGS) entry which is preliminary data.</text>
</comment>
<dbReference type="InParanoid" id="A0A5J5EM48"/>
<name>A0A5J5EM48_9PEZI</name>
<accession>A0A5J5EM48</accession>
<feature type="compositionally biased region" description="Acidic residues" evidence="1">
    <location>
        <begin position="37"/>
        <end position="46"/>
    </location>
</feature>
<feature type="compositionally biased region" description="Basic and acidic residues" evidence="1">
    <location>
        <begin position="47"/>
        <end position="56"/>
    </location>
</feature>
<sequence length="122" mass="13879">MIEATMDLDNFLEQEDSALARLFGEGEDECEGEEQEVVELEEEGEKEVEKKGKSEERIDAGWKSGFPERKPVAVRERRSLMTKIVGDAWEKLHRQKADLIRKSSKETGISLNPNGSEDDLLK</sequence>
<keyword evidence="3" id="KW-1185">Reference proteome</keyword>